<proteinExistence type="predicted"/>
<keyword evidence="2" id="KW-0472">Membrane</keyword>
<feature type="compositionally biased region" description="Low complexity" evidence="1">
    <location>
        <begin position="51"/>
        <end position="60"/>
    </location>
</feature>
<feature type="transmembrane region" description="Helical" evidence="2">
    <location>
        <begin position="6"/>
        <end position="31"/>
    </location>
</feature>
<keyword evidence="4" id="KW-1185">Reference proteome</keyword>
<dbReference type="AlphaFoldDB" id="A0AAW0TQS3"/>
<accession>A0AAW0TQS3</accession>
<feature type="region of interest" description="Disordered" evidence="1">
    <location>
        <begin position="49"/>
        <end position="77"/>
    </location>
</feature>
<organism evidence="3 4">
    <name type="scientific">Scylla paramamosain</name>
    <name type="common">Mud crab</name>
    <dbReference type="NCBI Taxonomy" id="85552"/>
    <lineage>
        <taxon>Eukaryota</taxon>
        <taxon>Metazoa</taxon>
        <taxon>Ecdysozoa</taxon>
        <taxon>Arthropoda</taxon>
        <taxon>Crustacea</taxon>
        <taxon>Multicrustacea</taxon>
        <taxon>Malacostraca</taxon>
        <taxon>Eumalacostraca</taxon>
        <taxon>Eucarida</taxon>
        <taxon>Decapoda</taxon>
        <taxon>Pleocyemata</taxon>
        <taxon>Brachyura</taxon>
        <taxon>Eubrachyura</taxon>
        <taxon>Portunoidea</taxon>
        <taxon>Portunidae</taxon>
        <taxon>Portuninae</taxon>
        <taxon>Scylla</taxon>
    </lineage>
</organism>
<evidence type="ECO:0000313" key="4">
    <source>
        <dbReference type="Proteomes" id="UP001487740"/>
    </source>
</evidence>
<comment type="caution">
    <text evidence="3">The sequence shown here is derived from an EMBL/GenBank/DDBJ whole genome shotgun (WGS) entry which is preliminary data.</text>
</comment>
<evidence type="ECO:0000256" key="1">
    <source>
        <dbReference type="SAM" id="MobiDB-lite"/>
    </source>
</evidence>
<dbReference type="EMBL" id="JARAKH010000026">
    <property type="protein sequence ID" value="KAK8390139.1"/>
    <property type="molecule type" value="Genomic_DNA"/>
</dbReference>
<sequence>MEGRDLAVGVVTVVVSLVCLVAFVALGWYAVWRLFLSRFSFVRELFGNQQEAGPSGAASEEASRASRPRGSRKIRRD</sequence>
<keyword evidence="2" id="KW-0812">Transmembrane</keyword>
<feature type="compositionally biased region" description="Basic residues" evidence="1">
    <location>
        <begin position="66"/>
        <end position="77"/>
    </location>
</feature>
<evidence type="ECO:0000256" key="2">
    <source>
        <dbReference type="SAM" id="Phobius"/>
    </source>
</evidence>
<reference evidence="3 4" key="1">
    <citation type="submission" date="2023-03" db="EMBL/GenBank/DDBJ databases">
        <title>High-quality genome of Scylla paramamosain provides insights in environmental adaptation.</title>
        <authorList>
            <person name="Zhang L."/>
        </authorList>
    </citation>
    <scope>NUCLEOTIDE SEQUENCE [LARGE SCALE GENOMIC DNA]</scope>
    <source>
        <strain evidence="3">LZ_2023a</strain>
        <tissue evidence="3">Muscle</tissue>
    </source>
</reference>
<dbReference type="InterPro" id="IPR031851">
    <property type="entry name" value="DUF4750"/>
</dbReference>
<protein>
    <recommendedName>
        <fullName evidence="5">Small integral membrane protein 13</fullName>
    </recommendedName>
</protein>
<dbReference type="EMBL" id="JARAKH010000026">
    <property type="protein sequence ID" value="KAK8390140.1"/>
    <property type="molecule type" value="Genomic_DNA"/>
</dbReference>
<gene>
    <name evidence="3" type="ORF">O3P69_013001</name>
</gene>
<evidence type="ECO:0008006" key="5">
    <source>
        <dbReference type="Google" id="ProtNLM"/>
    </source>
</evidence>
<name>A0AAW0TQS3_SCYPA</name>
<dbReference type="Proteomes" id="UP001487740">
    <property type="component" value="Unassembled WGS sequence"/>
</dbReference>
<evidence type="ECO:0000313" key="3">
    <source>
        <dbReference type="EMBL" id="KAK8390139.1"/>
    </source>
</evidence>
<dbReference type="PANTHER" id="PTHR36877">
    <property type="entry name" value="SMALL INTEGRAL MEMBRANE PROTEIN 13"/>
    <property type="match status" value="1"/>
</dbReference>
<keyword evidence="2" id="KW-1133">Transmembrane helix</keyword>
<dbReference type="PANTHER" id="PTHR36877:SF1">
    <property type="entry name" value="SMALL INTEGRAL MEMBRANE PROTEIN 13"/>
    <property type="match status" value="1"/>
</dbReference>
<dbReference type="Pfam" id="PF15938">
    <property type="entry name" value="DUF4750"/>
    <property type="match status" value="1"/>
</dbReference>